<organism evidence="2 3">
    <name type="scientific">Phialemonium atrogriseum</name>
    <dbReference type="NCBI Taxonomy" id="1093897"/>
    <lineage>
        <taxon>Eukaryota</taxon>
        <taxon>Fungi</taxon>
        <taxon>Dikarya</taxon>
        <taxon>Ascomycota</taxon>
        <taxon>Pezizomycotina</taxon>
        <taxon>Sordariomycetes</taxon>
        <taxon>Sordariomycetidae</taxon>
        <taxon>Cephalothecales</taxon>
        <taxon>Cephalothecaceae</taxon>
        <taxon>Phialemonium</taxon>
    </lineage>
</organism>
<keyword evidence="3" id="KW-1185">Reference proteome</keyword>
<dbReference type="EMBL" id="MU839043">
    <property type="protein sequence ID" value="KAK1762100.1"/>
    <property type="molecule type" value="Genomic_DNA"/>
</dbReference>
<sequence length="387" mass="44226">MGKPPSPDLPRPGGDDALSLHTQHSAVDIDGYIDDDAPELIGDDLPPLYDEASASSAPLLTPGPSFMVPQYKRDETTGVEYYLDSRLDTDPKLLEEHILWWASLPPRPYVRILGTHRQTVNNGGKKENKTVVDFDVRVELTPYLYSDATRRLSWRELRTVENADKAYRGTVLRSRDPSARKGIQLSAHKPSLAEWCHRYCAKHAGLKRFTLRRKMVGFEEHRVRQKLNSLIRSTNYRGAICISVPVMDEAVEVYNECKTNEWRLTTWILWLCILTATFLFTWPYLFFRTKRFEVLVAEWSFSKPTTDGDREFVSIDEAQWYNMWGRAINRAVLEKRQGTLGQQELFLSEGAPPTFDSASENTAAAFVRAGVNAMNEVNRQLGWGYDS</sequence>
<dbReference type="Proteomes" id="UP001244011">
    <property type="component" value="Unassembled WGS sequence"/>
</dbReference>
<keyword evidence="1" id="KW-1133">Transmembrane helix</keyword>
<dbReference type="PANTHER" id="PTHR37848:SF1">
    <property type="entry name" value="SUN DOMAIN-CONTAINING PROTEIN"/>
    <property type="match status" value="1"/>
</dbReference>
<keyword evidence="1" id="KW-0472">Membrane</keyword>
<comment type="caution">
    <text evidence="2">The sequence shown here is derived from an EMBL/GenBank/DDBJ whole genome shotgun (WGS) entry which is preliminary data.</text>
</comment>
<dbReference type="RefSeq" id="XP_060278313.1">
    <property type="nucleotide sequence ID" value="XM_060423351.1"/>
</dbReference>
<accession>A0AAJ0BQ07</accession>
<feature type="transmembrane region" description="Helical" evidence="1">
    <location>
        <begin position="267"/>
        <end position="287"/>
    </location>
</feature>
<evidence type="ECO:0000313" key="3">
    <source>
        <dbReference type="Proteomes" id="UP001244011"/>
    </source>
</evidence>
<evidence type="ECO:0000313" key="2">
    <source>
        <dbReference type="EMBL" id="KAK1762100.1"/>
    </source>
</evidence>
<proteinExistence type="predicted"/>
<keyword evidence="1" id="KW-0812">Transmembrane</keyword>
<dbReference type="PANTHER" id="PTHR37848">
    <property type="entry name" value="EXPRESSED PROTEIN"/>
    <property type="match status" value="1"/>
</dbReference>
<dbReference type="AlphaFoldDB" id="A0AAJ0BQ07"/>
<gene>
    <name evidence="2" type="ORF">QBC33DRAFT_292663</name>
</gene>
<name>A0AAJ0BQ07_9PEZI</name>
<reference evidence="2" key="1">
    <citation type="submission" date="2023-06" db="EMBL/GenBank/DDBJ databases">
        <title>Genome-scale phylogeny and comparative genomics of the fungal order Sordariales.</title>
        <authorList>
            <consortium name="Lawrence Berkeley National Laboratory"/>
            <person name="Hensen N."/>
            <person name="Bonometti L."/>
            <person name="Westerberg I."/>
            <person name="Brannstrom I.O."/>
            <person name="Guillou S."/>
            <person name="Cros-Aarteil S."/>
            <person name="Calhoun S."/>
            <person name="Haridas S."/>
            <person name="Kuo A."/>
            <person name="Mondo S."/>
            <person name="Pangilinan J."/>
            <person name="Riley R."/>
            <person name="Labutti K."/>
            <person name="Andreopoulos B."/>
            <person name="Lipzen A."/>
            <person name="Chen C."/>
            <person name="Yanf M."/>
            <person name="Daum C."/>
            <person name="Ng V."/>
            <person name="Clum A."/>
            <person name="Steindorff A."/>
            <person name="Ohm R."/>
            <person name="Martin F."/>
            <person name="Silar P."/>
            <person name="Natvig D."/>
            <person name="Lalanne C."/>
            <person name="Gautier V."/>
            <person name="Ament-Velasquez S.L."/>
            <person name="Kruys A."/>
            <person name="Hutchinson M.I."/>
            <person name="Powell A.J."/>
            <person name="Barry K."/>
            <person name="Miller A.N."/>
            <person name="Grigoriev I.V."/>
            <person name="Debuchy R."/>
            <person name="Gladieux P."/>
            <person name="Thoren M.H."/>
            <person name="Johannesson H."/>
        </authorList>
    </citation>
    <scope>NUCLEOTIDE SEQUENCE</scope>
    <source>
        <strain evidence="2">8032-3</strain>
    </source>
</reference>
<protein>
    <submittedName>
        <fullName evidence="2">Abc transporter protein</fullName>
    </submittedName>
</protein>
<dbReference type="GeneID" id="85306538"/>
<evidence type="ECO:0000256" key="1">
    <source>
        <dbReference type="SAM" id="Phobius"/>
    </source>
</evidence>